<dbReference type="Proteomes" id="UP000828390">
    <property type="component" value="Unassembled WGS sequence"/>
</dbReference>
<dbReference type="OrthoDB" id="417877at2759"/>
<name>A0A9D4S1K9_DREPO</name>
<dbReference type="AlphaFoldDB" id="A0A9D4S1K9"/>
<evidence type="ECO:0000313" key="1">
    <source>
        <dbReference type="EMBL" id="KAH3886502.1"/>
    </source>
</evidence>
<sequence>MSQPSVAIIGGGVAGLVCANRLQQLGISQSTVFDTGKHGPGGRCSSRVVNIGGKLHVFDHSAQYFTVSDSRFAKIVSYLHRKGAVKQWKGKIGKLSKGSFEEDKNLSQAFVGRTGMHDIPRSLAENINVRVNTWVGNVSWEDSIKKWKVDKYGMFDYLVIAHNGKCADRLMASAGTPQIHTLTQVRFSDRLNVRDKRMHLCSIWALLVSFPRSLELKYEGAHVEDEDISWLANNTAKLSVSDLATGSQVECWTVFSTRQFGTRHKCSQENIPPNVEREVTEKLLAGVQRVTGVAQLPPPAYTRVQLWGAALPLNVLKTREECVFDGLHNVGICGDWLTSPCVQGAAVSGLALAEKIHLHHVGTNKSSTSLVPEFQAADGEVIGAFPVDSSIQFQPQSL</sequence>
<organism evidence="1 2">
    <name type="scientific">Dreissena polymorpha</name>
    <name type="common">Zebra mussel</name>
    <name type="synonym">Mytilus polymorpha</name>
    <dbReference type="NCBI Taxonomy" id="45954"/>
    <lineage>
        <taxon>Eukaryota</taxon>
        <taxon>Metazoa</taxon>
        <taxon>Spiralia</taxon>
        <taxon>Lophotrochozoa</taxon>
        <taxon>Mollusca</taxon>
        <taxon>Bivalvia</taxon>
        <taxon>Autobranchia</taxon>
        <taxon>Heteroconchia</taxon>
        <taxon>Euheterodonta</taxon>
        <taxon>Imparidentia</taxon>
        <taxon>Neoheterodontei</taxon>
        <taxon>Myida</taxon>
        <taxon>Dreissenoidea</taxon>
        <taxon>Dreissenidae</taxon>
        <taxon>Dreissena</taxon>
    </lineage>
</organism>
<dbReference type="Gene3D" id="3.50.50.60">
    <property type="entry name" value="FAD/NAD(P)-binding domain"/>
    <property type="match status" value="1"/>
</dbReference>
<reference evidence="1" key="1">
    <citation type="journal article" date="2019" name="bioRxiv">
        <title>The Genome of the Zebra Mussel, Dreissena polymorpha: A Resource for Invasive Species Research.</title>
        <authorList>
            <person name="McCartney M.A."/>
            <person name="Auch B."/>
            <person name="Kono T."/>
            <person name="Mallez S."/>
            <person name="Zhang Y."/>
            <person name="Obille A."/>
            <person name="Becker A."/>
            <person name="Abrahante J.E."/>
            <person name="Garbe J."/>
            <person name="Badalamenti J.P."/>
            <person name="Herman A."/>
            <person name="Mangelson H."/>
            <person name="Liachko I."/>
            <person name="Sullivan S."/>
            <person name="Sone E.D."/>
            <person name="Koren S."/>
            <person name="Silverstein K.A.T."/>
            <person name="Beckman K.B."/>
            <person name="Gohl D.M."/>
        </authorList>
    </citation>
    <scope>NUCLEOTIDE SEQUENCE</scope>
    <source>
        <strain evidence="1">Duluth1</strain>
        <tissue evidence="1">Whole animal</tissue>
    </source>
</reference>
<dbReference type="InterPro" id="IPR036188">
    <property type="entry name" value="FAD/NAD-bd_sf"/>
</dbReference>
<dbReference type="SUPFAM" id="SSF51905">
    <property type="entry name" value="FAD/NAD(P)-binding domain"/>
    <property type="match status" value="1"/>
</dbReference>
<dbReference type="PANTHER" id="PTHR16128:SF5">
    <property type="entry name" value="FAD_NAD(P)-BINDING OXIDOREDUCTASE FAMILY PROTEIN"/>
    <property type="match status" value="1"/>
</dbReference>
<gene>
    <name evidence="1" type="ORF">DPMN_010512</name>
</gene>
<dbReference type="PANTHER" id="PTHR16128">
    <property type="entry name" value="FAD/NAD(P)-BINDING OXIDOREDUCTASE FAMILY PROTEIN"/>
    <property type="match status" value="1"/>
</dbReference>
<comment type="caution">
    <text evidence="1">The sequence shown here is derived from an EMBL/GenBank/DDBJ whole genome shotgun (WGS) entry which is preliminary data.</text>
</comment>
<dbReference type="Pfam" id="PF13450">
    <property type="entry name" value="NAD_binding_8"/>
    <property type="match status" value="1"/>
</dbReference>
<dbReference type="EMBL" id="JAIWYP010000001">
    <property type="protein sequence ID" value="KAH3886502.1"/>
    <property type="molecule type" value="Genomic_DNA"/>
</dbReference>
<protein>
    <submittedName>
        <fullName evidence="1">Uncharacterized protein</fullName>
    </submittedName>
</protein>
<dbReference type="Gene3D" id="3.90.660.10">
    <property type="match status" value="1"/>
</dbReference>
<evidence type="ECO:0000313" key="2">
    <source>
        <dbReference type="Proteomes" id="UP000828390"/>
    </source>
</evidence>
<accession>A0A9D4S1K9</accession>
<reference evidence="1" key="2">
    <citation type="submission" date="2020-11" db="EMBL/GenBank/DDBJ databases">
        <authorList>
            <person name="McCartney M.A."/>
            <person name="Auch B."/>
            <person name="Kono T."/>
            <person name="Mallez S."/>
            <person name="Becker A."/>
            <person name="Gohl D.M."/>
            <person name="Silverstein K.A.T."/>
            <person name="Koren S."/>
            <person name="Bechman K.B."/>
            <person name="Herman A."/>
            <person name="Abrahante J.E."/>
            <person name="Garbe J."/>
        </authorList>
    </citation>
    <scope>NUCLEOTIDE SEQUENCE</scope>
    <source>
        <strain evidence="1">Duluth1</strain>
        <tissue evidence="1">Whole animal</tissue>
    </source>
</reference>
<proteinExistence type="predicted"/>
<keyword evidence="2" id="KW-1185">Reference proteome</keyword>